<keyword evidence="1" id="KW-0547">Nucleotide-binding</keyword>
<evidence type="ECO:0000313" key="5">
    <source>
        <dbReference type="EMBL" id="KLU63963.1"/>
    </source>
</evidence>
<dbReference type="AlphaFoldDB" id="A0A0J1FLY3"/>
<dbReference type="EMBL" id="LDZY01000019">
    <property type="protein sequence ID" value="KLU63963.1"/>
    <property type="molecule type" value="Genomic_DNA"/>
</dbReference>
<evidence type="ECO:0000256" key="3">
    <source>
        <dbReference type="SAM" id="MobiDB-lite"/>
    </source>
</evidence>
<dbReference type="NCBIfam" id="NF000167">
    <property type="entry name" value="ABCF_Lsa_all"/>
    <property type="match status" value="1"/>
</dbReference>
<dbReference type="RefSeq" id="WP_047811866.1">
    <property type="nucleotide sequence ID" value="NZ_LDZY01000019.1"/>
</dbReference>
<dbReference type="GO" id="GO:0005524">
    <property type="term" value="F:ATP binding"/>
    <property type="evidence" value="ECO:0007669"/>
    <property type="project" value="UniProtKB-KW"/>
</dbReference>
<dbReference type="STRING" id="476652.DEAC_c40930"/>
<feature type="domain" description="ABC transporter" evidence="4">
    <location>
        <begin position="4"/>
        <end position="213"/>
    </location>
</feature>
<gene>
    <name evidence="5" type="primary">yheS_2</name>
    <name evidence="5" type="ORF">DEAC_c40930</name>
</gene>
<evidence type="ECO:0000259" key="4">
    <source>
        <dbReference type="PROSITE" id="PS50893"/>
    </source>
</evidence>
<dbReference type="PANTHER" id="PTHR42855">
    <property type="entry name" value="ABC TRANSPORTER ATP-BINDING SUBUNIT"/>
    <property type="match status" value="1"/>
</dbReference>
<keyword evidence="2 5" id="KW-0067">ATP-binding</keyword>
<sequence length="499" mass="57233">MSLINVTNLTFAYDGSYDNVFENVSFQIDTDWKLGFTGRNGRGKTTFLHLLLGNYKNSGHISANVNFEYFPFNVDAKENKTLDVINDLFPDYVHWELIRELSQLDVSEEVLYRPFETLSNGEQTKVLLATLFLKENSFLLIDEPTNHLDLTARKLVSDYLKTKRGFILVSHDRAFLDNCIDHILSINKTNLEIQKGNFSSWWKNKQKQDSFELAENEKLKKDIDRLNDSAKRTNNWSEEVEKTKKGTRNSGSKPDKGYIGHKAAKMMKRSKSMEKRQQAAIDEKSMLLKNLEDSDSLKISPLAYHNERFAELENVSIYYDEKAVCEAISFTIEQGDRIALIGKNGSGKSSLLKLICGEPINYTGNIRKGSQLVISYVSQDTSHLQGNLKDYAQDNGIDESLFKTILRKLGFARVQFEKNIETFSGGQKKKVLIAKSLCEKAHLYIWDEPLNFIDVISRIQIEELLLEYQPTILFVEHDRSFSENLATKFVKCLDTCRSL</sequence>
<dbReference type="SMART" id="SM00382">
    <property type="entry name" value="AAA"/>
    <property type="match status" value="2"/>
</dbReference>
<accession>A0A0J1FLY3</accession>
<dbReference type="InterPro" id="IPR017871">
    <property type="entry name" value="ABC_transporter-like_CS"/>
</dbReference>
<dbReference type="PANTHER" id="PTHR42855:SF2">
    <property type="entry name" value="DRUG RESISTANCE ABC TRANSPORTER,ATP-BINDING PROTEIN"/>
    <property type="match status" value="1"/>
</dbReference>
<dbReference type="NCBIfam" id="NF000355">
    <property type="entry name" value="ribo_prot_ABC_F"/>
    <property type="match status" value="1"/>
</dbReference>
<dbReference type="InterPro" id="IPR003439">
    <property type="entry name" value="ABC_transporter-like_ATP-bd"/>
</dbReference>
<comment type="caution">
    <text evidence="5">The sequence shown here is derived from an EMBL/GenBank/DDBJ whole genome shotgun (WGS) entry which is preliminary data.</text>
</comment>
<evidence type="ECO:0000256" key="2">
    <source>
        <dbReference type="ARBA" id="ARBA00022840"/>
    </source>
</evidence>
<feature type="domain" description="ABC transporter" evidence="4">
    <location>
        <begin position="310"/>
        <end position="499"/>
    </location>
</feature>
<reference evidence="5 6" key="1">
    <citation type="submission" date="2015-06" db="EMBL/GenBank/DDBJ databases">
        <title>Draft genome of the moderately acidophilic sulfate reducer Candidatus Desulfosporosinus acididurans strain M1.</title>
        <authorList>
            <person name="Poehlein A."/>
            <person name="Petzsch P."/>
            <person name="Johnson B.D."/>
            <person name="Schloemann M."/>
            <person name="Daniel R."/>
            <person name="Muehling M."/>
        </authorList>
    </citation>
    <scope>NUCLEOTIDE SEQUENCE [LARGE SCALE GENOMIC DNA]</scope>
    <source>
        <strain evidence="5 6">M1</strain>
    </source>
</reference>
<dbReference type="CDD" id="cd03221">
    <property type="entry name" value="ABCF_EF-3"/>
    <property type="match status" value="2"/>
</dbReference>
<dbReference type="Gene3D" id="3.40.50.300">
    <property type="entry name" value="P-loop containing nucleotide triphosphate hydrolases"/>
    <property type="match status" value="2"/>
</dbReference>
<dbReference type="PROSITE" id="PS50893">
    <property type="entry name" value="ABC_TRANSPORTER_2"/>
    <property type="match status" value="2"/>
</dbReference>
<dbReference type="InterPro" id="IPR051309">
    <property type="entry name" value="ABCF_ATPase"/>
</dbReference>
<organism evidence="5 6">
    <name type="scientific">Desulfosporosinus acididurans</name>
    <dbReference type="NCBI Taxonomy" id="476652"/>
    <lineage>
        <taxon>Bacteria</taxon>
        <taxon>Bacillati</taxon>
        <taxon>Bacillota</taxon>
        <taxon>Clostridia</taxon>
        <taxon>Eubacteriales</taxon>
        <taxon>Desulfitobacteriaceae</taxon>
        <taxon>Desulfosporosinus</taxon>
    </lineage>
</organism>
<dbReference type="GO" id="GO:0016887">
    <property type="term" value="F:ATP hydrolysis activity"/>
    <property type="evidence" value="ECO:0007669"/>
    <property type="project" value="InterPro"/>
</dbReference>
<dbReference type="PROSITE" id="PS00211">
    <property type="entry name" value="ABC_TRANSPORTER_1"/>
    <property type="match status" value="1"/>
</dbReference>
<dbReference type="SUPFAM" id="SSF52540">
    <property type="entry name" value="P-loop containing nucleoside triphosphate hydrolases"/>
    <property type="match status" value="2"/>
</dbReference>
<dbReference type="InterPro" id="IPR003593">
    <property type="entry name" value="AAA+_ATPase"/>
</dbReference>
<dbReference type="Pfam" id="PF00005">
    <property type="entry name" value="ABC_tran"/>
    <property type="match status" value="2"/>
</dbReference>
<feature type="region of interest" description="Disordered" evidence="3">
    <location>
        <begin position="233"/>
        <end position="258"/>
    </location>
</feature>
<evidence type="ECO:0000256" key="1">
    <source>
        <dbReference type="ARBA" id="ARBA00022741"/>
    </source>
</evidence>
<dbReference type="PATRIC" id="fig|476652.3.peg.4338"/>
<protein>
    <submittedName>
        <fullName evidence="5">Putative ABC transporter ATP-binding protein YheS</fullName>
    </submittedName>
</protein>
<dbReference type="Proteomes" id="UP000036356">
    <property type="component" value="Unassembled WGS sequence"/>
</dbReference>
<dbReference type="InterPro" id="IPR027417">
    <property type="entry name" value="P-loop_NTPase"/>
</dbReference>
<evidence type="ECO:0000313" key="6">
    <source>
        <dbReference type="Proteomes" id="UP000036356"/>
    </source>
</evidence>
<name>A0A0J1FLY3_9FIRM</name>
<keyword evidence="6" id="KW-1185">Reference proteome</keyword>
<proteinExistence type="predicted"/>